<keyword evidence="3" id="KW-1185">Reference proteome</keyword>
<name>A0AAN6XYW7_9PEZI</name>
<dbReference type="Proteomes" id="UP001301769">
    <property type="component" value="Unassembled WGS sequence"/>
</dbReference>
<sequence>MKFAQIAALLSFSGLIAAAPQPSTAISGDLLEDLANLIDEYNPAAPIADRAVAGEAQLQRRRCCSKGEFAACIFSGAINPMCRNVPDCPYTRNCLQICGGVTC</sequence>
<proteinExistence type="predicted"/>
<reference evidence="2" key="1">
    <citation type="journal article" date="2023" name="Mol. Phylogenet. Evol.">
        <title>Genome-scale phylogeny and comparative genomics of the fungal order Sordariales.</title>
        <authorList>
            <person name="Hensen N."/>
            <person name="Bonometti L."/>
            <person name="Westerberg I."/>
            <person name="Brannstrom I.O."/>
            <person name="Guillou S."/>
            <person name="Cros-Aarteil S."/>
            <person name="Calhoun S."/>
            <person name="Haridas S."/>
            <person name="Kuo A."/>
            <person name="Mondo S."/>
            <person name="Pangilinan J."/>
            <person name="Riley R."/>
            <person name="LaButti K."/>
            <person name="Andreopoulos B."/>
            <person name="Lipzen A."/>
            <person name="Chen C."/>
            <person name="Yan M."/>
            <person name="Daum C."/>
            <person name="Ng V."/>
            <person name="Clum A."/>
            <person name="Steindorff A."/>
            <person name="Ohm R.A."/>
            <person name="Martin F."/>
            <person name="Silar P."/>
            <person name="Natvig D.O."/>
            <person name="Lalanne C."/>
            <person name="Gautier V."/>
            <person name="Ament-Velasquez S.L."/>
            <person name="Kruys A."/>
            <person name="Hutchinson M.I."/>
            <person name="Powell A.J."/>
            <person name="Barry K."/>
            <person name="Miller A.N."/>
            <person name="Grigoriev I.V."/>
            <person name="Debuchy R."/>
            <person name="Gladieux P."/>
            <person name="Hiltunen Thoren M."/>
            <person name="Johannesson H."/>
        </authorList>
    </citation>
    <scope>NUCLEOTIDE SEQUENCE</scope>
    <source>
        <strain evidence="2">PSN293</strain>
    </source>
</reference>
<evidence type="ECO:0000313" key="2">
    <source>
        <dbReference type="EMBL" id="KAK4207047.1"/>
    </source>
</evidence>
<dbReference type="EMBL" id="MU858324">
    <property type="protein sequence ID" value="KAK4207047.1"/>
    <property type="molecule type" value="Genomic_DNA"/>
</dbReference>
<keyword evidence="1" id="KW-0732">Signal</keyword>
<gene>
    <name evidence="2" type="ORF">QBC37DRAFT_406561</name>
</gene>
<protein>
    <submittedName>
        <fullName evidence="2">Uncharacterized protein</fullName>
    </submittedName>
</protein>
<accession>A0AAN6XYW7</accession>
<reference evidence="2" key="2">
    <citation type="submission" date="2023-05" db="EMBL/GenBank/DDBJ databases">
        <authorList>
            <consortium name="Lawrence Berkeley National Laboratory"/>
            <person name="Steindorff A."/>
            <person name="Hensen N."/>
            <person name="Bonometti L."/>
            <person name="Westerberg I."/>
            <person name="Brannstrom I.O."/>
            <person name="Guillou S."/>
            <person name="Cros-Aarteil S."/>
            <person name="Calhoun S."/>
            <person name="Haridas S."/>
            <person name="Kuo A."/>
            <person name="Mondo S."/>
            <person name="Pangilinan J."/>
            <person name="Riley R."/>
            <person name="Labutti K."/>
            <person name="Andreopoulos B."/>
            <person name="Lipzen A."/>
            <person name="Chen C."/>
            <person name="Yanf M."/>
            <person name="Daum C."/>
            <person name="Ng V."/>
            <person name="Clum A."/>
            <person name="Ohm R."/>
            <person name="Martin F."/>
            <person name="Silar P."/>
            <person name="Natvig D."/>
            <person name="Lalanne C."/>
            <person name="Gautier V."/>
            <person name="Ament-Velasquez S.L."/>
            <person name="Kruys A."/>
            <person name="Hutchinson M.I."/>
            <person name="Powell A.J."/>
            <person name="Barry K."/>
            <person name="Miller A.N."/>
            <person name="Grigoriev I.V."/>
            <person name="Debuchy R."/>
            <person name="Gladieux P."/>
            <person name="Thoren M.H."/>
            <person name="Johannesson H."/>
        </authorList>
    </citation>
    <scope>NUCLEOTIDE SEQUENCE</scope>
    <source>
        <strain evidence="2">PSN293</strain>
    </source>
</reference>
<feature type="signal peptide" evidence="1">
    <location>
        <begin position="1"/>
        <end position="18"/>
    </location>
</feature>
<comment type="caution">
    <text evidence="2">The sequence shown here is derived from an EMBL/GenBank/DDBJ whole genome shotgun (WGS) entry which is preliminary data.</text>
</comment>
<dbReference type="AlphaFoldDB" id="A0AAN6XYW7"/>
<feature type="chain" id="PRO_5042965079" evidence="1">
    <location>
        <begin position="19"/>
        <end position="103"/>
    </location>
</feature>
<evidence type="ECO:0000313" key="3">
    <source>
        <dbReference type="Proteomes" id="UP001301769"/>
    </source>
</evidence>
<evidence type="ECO:0000256" key="1">
    <source>
        <dbReference type="SAM" id="SignalP"/>
    </source>
</evidence>
<organism evidence="2 3">
    <name type="scientific">Rhypophila decipiens</name>
    <dbReference type="NCBI Taxonomy" id="261697"/>
    <lineage>
        <taxon>Eukaryota</taxon>
        <taxon>Fungi</taxon>
        <taxon>Dikarya</taxon>
        <taxon>Ascomycota</taxon>
        <taxon>Pezizomycotina</taxon>
        <taxon>Sordariomycetes</taxon>
        <taxon>Sordariomycetidae</taxon>
        <taxon>Sordariales</taxon>
        <taxon>Naviculisporaceae</taxon>
        <taxon>Rhypophila</taxon>
    </lineage>
</organism>